<dbReference type="OrthoDB" id="9809409at2"/>
<reference evidence="2 3" key="1">
    <citation type="submission" date="2013-02" db="EMBL/GenBank/DDBJ databases">
        <title>A novel strain isolated from Lonar lake, Maharashtra, India.</title>
        <authorList>
            <person name="Singh A."/>
        </authorList>
    </citation>
    <scope>NUCLEOTIDE SEQUENCE [LARGE SCALE GENOMIC DNA]</scope>
    <source>
        <strain evidence="2 3">AK24</strain>
    </source>
</reference>
<dbReference type="PANTHER" id="PTHR32063">
    <property type="match status" value="1"/>
</dbReference>
<feature type="transmembrane region" description="Helical" evidence="1">
    <location>
        <begin position="414"/>
        <end position="435"/>
    </location>
</feature>
<dbReference type="InterPro" id="IPR027463">
    <property type="entry name" value="AcrB_DN_DC_subdom"/>
</dbReference>
<keyword evidence="3" id="KW-1185">Reference proteome</keyword>
<feature type="transmembrane region" description="Helical" evidence="1">
    <location>
        <begin position="354"/>
        <end position="375"/>
    </location>
</feature>
<feature type="transmembrane region" description="Helical" evidence="1">
    <location>
        <begin position="975"/>
        <end position="994"/>
    </location>
</feature>
<dbReference type="EMBL" id="AQHR01000104">
    <property type="protein sequence ID" value="EON75561.1"/>
    <property type="molecule type" value="Genomic_DNA"/>
</dbReference>
<evidence type="ECO:0000256" key="1">
    <source>
        <dbReference type="SAM" id="Phobius"/>
    </source>
</evidence>
<dbReference type="Proteomes" id="UP000013909">
    <property type="component" value="Unassembled WGS sequence"/>
</dbReference>
<feature type="transmembrane region" description="Helical" evidence="1">
    <location>
        <begin position="447"/>
        <end position="471"/>
    </location>
</feature>
<dbReference type="SUPFAM" id="SSF82866">
    <property type="entry name" value="Multidrug efflux transporter AcrB transmembrane domain"/>
    <property type="match status" value="2"/>
</dbReference>
<dbReference type="SUPFAM" id="SSF82714">
    <property type="entry name" value="Multidrug efflux transporter AcrB TolC docking domain, DN and DC subdomains"/>
    <property type="match status" value="1"/>
</dbReference>
<keyword evidence="1" id="KW-1133">Transmembrane helix</keyword>
<organism evidence="2 3">
    <name type="scientific">Lunatimonas lonarensis</name>
    <dbReference type="NCBI Taxonomy" id="1232681"/>
    <lineage>
        <taxon>Bacteria</taxon>
        <taxon>Pseudomonadati</taxon>
        <taxon>Bacteroidota</taxon>
        <taxon>Cytophagia</taxon>
        <taxon>Cytophagales</taxon>
        <taxon>Cyclobacteriaceae</taxon>
    </lineage>
</organism>
<dbReference type="STRING" id="1232681.ADIS_3964"/>
<feature type="transmembrane region" description="Helical" evidence="1">
    <location>
        <begin position="329"/>
        <end position="347"/>
    </location>
</feature>
<dbReference type="PATRIC" id="fig|1288963.3.peg.3956"/>
<keyword evidence="1" id="KW-0812">Transmembrane</keyword>
<feature type="transmembrane region" description="Helical" evidence="1">
    <location>
        <begin position="905"/>
        <end position="928"/>
    </location>
</feature>
<evidence type="ECO:0000313" key="2">
    <source>
        <dbReference type="EMBL" id="EON75561.1"/>
    </source>
</evidence>
<feature type="transmembrane region" description="Helical" evidence="1">
    <location>
        <begin position="880"/>
        <end position="898"/>
    </location>
</feature>
<gene>
    <name evidence="2" type="ORF">ADIS_3964</name>
</gene>
<feature type="transmembrane region" description="Helical" evidence="1">
    <location>
        <begin position="1000"/>
        <end position="1029"/>
    </location>
</feature>
<feature type="transmembrane region" description="Helical" evidence="1">
    <location>
        <begin position="506"/>
        <end position="526"/>
    </location>
</feature>
<protein>
    <recommendedName>
        <fullName evidence="4">RND multidrug efflux transporter</fullName>
    </recommendedName>
</protein>
<dbReference type="AlphaFoldDB" id="R7ZN82"/>
<feature type="transmembrane region" description="Helical" evidence="1">
    <location>
        <begin position="934"/>
        <end position="955"/>
    </location>
</feature>
<evidence type="ECO:0000313" key="3">
    <source>
        <dbReference type="Proteomes" id="UP000013909"/>
    </source>
</evidence>
<comment type="caution">
    <text evidence="2">The sequence shown here is derived from an EMBL/GenBank/DDBJ whole genome shotgun (WGS) entry which is preliminary data.</text>
</comment>
<dbReference type="Gene3D" id="3.30.70.1440">
    <property type="entry name" value="Multidrug efflux transporter AcrB pore domain"/>
    <property type="match status" value="1"/>
</dbReference>
<accession>R7ZN82</accession>
<dbReference type="PRINTS" id="PR00702">
    <property type="entry name" value="ACRIFLAVINRP"/>
</dbReference>
<dbReference type="RefSeq" id="WP_010856091.1">
    <property type="nucleotide sequence ID" value="NZ_AQHR01000104.1"/>
</dbReference>
<dbReference type="Gene3D" id="3.30.70.1320">
    <property type="entry name" value="Multidrug efflux transporter AcrB pore domain like"/>
    <property type="match status" value="1"/>
</dbReference>
<evidence type="ECO:0008006" key="4">
    <source>
        <dbReference type="Google" id="ProtNLM"/>
    </source>
</evidence>
<keyword evidence="1" id="KW-0472">Membrane</keyword>
<dbReference type="Gene3D" id="3.30.70.1430">
    <property type="entry name" value="Multidrug efflux transporter AcrB pore domain"/>
    <property type="match status" value="2"/>
</dbReference>
<dbReference type="GO" id="GO:0005886">
    <property type="term" value="C:plasma membrane"/>
    <property type="evidence" value="ECO:0007669"/>
    <property type="project" value="TreeGrafter"/>
</dbReference>
<dbReference type="Gene3D" id="1.20.1640.10">
    <property type="entry name" value="Multidrug efflux transporter AcrB transmembrane domain"/>
    <property type="match status" value="3"/>
</dbReference>
<dbReference type="Gene3D" id="3.30.2090.10">
    <property type="entry name" value="Multidrug efflux transporter AcrB TolC docking domain, DN and DC subdomains"/>
    <property type="match status" value="2"/>
</dbReference>
<dbReference type="InterPro" id="IPR001036">
    <property type="entry name" value="Acrflvin-R"/>
</dbReference>
<proteinExistence type="predicted"/>
<dbReference type="PANTHER" id="PTHR32063:SF0">
    <property type="entry name" value="SWARMING MOTILITY PROTEIN SWRC"/>
    <property type="match status" value="1"/>
</dbReference>
<name>R7ZN82_9BACT</name>
<dbReference type="SUPFAM" id="SSF82693">
    <property type="entry name" value="Multidrug efflux transporter AcrB pore domain, PN1, PN2, PC1 and PC2 subdomains"/>
    <property type="match status" value="1"/>
</dbReference>
<sequence length="1046" mass="118722">MTPFRLVVAFFVVSIIGFALIPKLSVDLNPREREPVLNVSYGVRDASPELVEKLATSPLEGVFSQLTELKKINSVSEYNKGSITLRFDKHTDMEYKQFEVASLIRQVYSALDSKVSYPNVTQSAQRNVNERSPILRFSVNGPFASFEIKKITEDVLRSALNRIEEIEEISVRGASDLSLFIVYDIKKLQALKMTRSTLASKIRNAFGLQYPGLVINASGESLFLTVDRSLTALEQLQNLHLGTFEGKDLFLGDVAVLSLQEEEATNYYRINGNNSVTMTIYSRDGVNKVLLAQRIRELIDQQSVHLPAGFDVRLETDSTEYLAKELKKIYKRSGLSILILVVFIFLVNRNLRYLTTLFLGIVVNLSLTVIILYLLRIDIHLYSLAGLTISFGLIVDNTIIMIDHLHKHRNRKVFLALLAASLTTIAALLMVFLLPEEDRKNLGEFSVVVAVMLGVSLLVALGFTPALYQLLFGEKRTAGRRLSFAALRRRVRGFLRMERAIAFTASYRKTFVFLLILLFGLPVFYLPSRWDGQDWYNKSIGSTYYQEEIRPWVDKALGGSMRMFVRGVFEKSQYREPERTRLIVNASLPFGNTLEQMDYIIREFEEFLKGVEGIDKFVTSVSSGQSARIEITFKDAYERSALPYQLKGKLAMKSTDWSGVRWNIYGVGQGFFTGPGGEGIPSFRVEMRGYNFDELERQAEKLAEKLLTHRRIQEVNTNERLSYYERKTEEYVLRFDQDRMSLGGTDMYRMVSALDDVAKPQSASLFVNVDDRRYGVFIKERDSDRFSRFDLENTSLISGEKEIFRVGSFGTLKKETTTSSLHKEDRQYIRLVSFEYMGSAKFGGEYLDQVLGELKTTLPLGYTATKQTYSWDYSKAKRQYGLLAVLVVGIFFICSVLFENFKQPLVIIFIIPISFIGLFLIFSLFDFYFDQGGYAAFVMLGGLAVNAAIFIVNDLNNRKTGVYNRNLLKAVAGKATPILLTVLSTCFGLIPFIMEGQNEIFWFSLAIGTIGGLIFSMIGVFWALPVFLWQKSKHKAVTSTPKQTPS</sequence>
<dbReference type="Pfam" id="PF00873">
    <property type="entry name" value="ACR_tran"/>
    <property type="match status" value="2"/>
</dbReference>
<feature type="transmembrane region" description="Helical" evidence="1">
    <location>
        <begin position="381"/>
        <end position="402"/>
    </location>
</feature>
<dbReference type="GO" id="GO:0042910">
    <property type="term" value="F:xenobiotic transmembrane transporter activity"/>
    <property type="evidence" value="ECO:0007669"/>
    <property type="project" value="TreeGrafter"/>
</dbReference>